<accession>A0A5N5H6L7</accession>
<dbReference type="AlphaFoldDB" id="A0A5N5H6L7"/>
<name>A0A5N5H6L7_9ROSA</name>
<dbReference type="EMBL" id="SMOL01000231">
    <property type="protein sequence ID" value="KAB2622637.1"/>
    <property type="molecule type" value="Genomic_DNA"/>
</dbReference>
<reference evidence="2" key="2">
    <citation type="submission" date="2019-10" db="EMBL/GenBank/DDBJ databases">
        <title>A de novo genome assembly of a pear dwarfing rootstock.</title>
        <authorList>
            <person name="Wang F."/>
            <person name="Wang J."/>
            <person name="Li S."/>
            <person name="Zhang Y."/>
            <person name="Fang M."/>
            <person name="Ma L."/>
            <person name="Zhao Y."/>
            <person name="Jiang S."/>
        </authorList>
    </citation>
    <scope>NUCLEOTIDE SEQUENCE [LARGE SCALE GENOMIC DNA]</scope>
</reference>
<sequence>MAELATPSFLPTSPTLTLPISPFNLSFKSLVFFLWKPRKHLCTCPLTSCDSPPPSSPCCHESTRFVRGGEVGGVDREERPEKETWMWLTEERSRRG</sequence>
<comment type="caution">
    <text evidence="1">The sequence shown here is derived from an EMBL/GenBank/DDBJ whole genome shotgun (WGS) entry which is preliminary data.</text>
</comment>
<gene>
    <name evidence="1" type="ORF">D8674_024819</name>
</gene>
<dbReference type="Proteomes" id="UP000327157">
    <property type="component" value="Chromosome 4"/>
</dbReference>
<reference evidence="1 2" key="1">
    <citation type="submission" date="2019-09" db="EMBL/GenBank/DDBJ databases">
        <authorList>
            <person name="Ou C."/>
        </authorList>
    </citation>
    <scope>NUCLEOTIDE SEQUENCE [LARGE SCALE GENOMIC DNA]</scope>
    <source>
        <strain evidence="1">S2</strain>
        <tissue evidence="1">Leaf</tissue>
    </source>
</reference>
<evidence type="ECO:0000313" key="1">
    <source>
        <dbReference type="EMBL" id="KAB2622637.1"/>
    </source>
</evidence>
<keyword evidence="2" id="KW-1185">Reference proteome</keyword>
<protein>
    <submittedName>
        <fullName evidence="1">Uncharacterized protein</fullName>
    </submittedName>
</protein>
<proteinExistence type="predicted"/>
<organism evidence="1 2">
    <name type="scientific">Pyrus ussuriensis x Pyrus communis</name>
    <dbReference type="NCBI Taxonomy" id="2448454"/>
    <lineage>
        <taxon>Eukaryota</taxon>
        <taxon>Viridiplantae</taxon>
        <taxon>Streptophyta</taxon>
        <taxon>Embryophyta</taxon>
        <taxon>Tracheophyta</taxon>
        <taxon>Spermatophyta</taxon>
        <taxon>Magnoliopsida</taxon>
        <taxon>eudicotyledons</taxon>
        <taxon>Gunneridae</taxon>
        <taxon>Pentapetalae</taxon>
        <taxon>rosids</taxon>
        <taxon>fabids</taxon>
        <taxon>Rosales</taxon>
        <taxon>Rosaceae</taxon>
        <taxon>Amygdaloideae</taxon>
        <taxon>Maleae</taxon>
        <taxon>Pyrus</taxon>
    </lineage>
</organism>
<evidence type="ECO:0000313" key="2">
    <source>
        <dbReference type="Proteomes" id="UP000327157"/>
    </source>
</evidence>
<reference evidence="1 2" key="3">
    <citation type="submission" date="2019-11" db="EMBL/GenBank/DDBJ databases">
        <title>A de novo genome assembly of a pear dwarfing rootstock.</title>
        <authorList>
            <person name="Wang F."/>
            <person name="Wang J."/>
            <person name="Li S."/>
            <person name="Zhang Y."/>
            <person name="Fang M."/>
            <person name="Ma L."/>
            <person name="Zhao Y."/>
            <person name="Jiang S."/>
        </authorList>
    </citation>
    <scope>NUCLEOTIDE SEQUENCE [LARGE SCALE GENOMIC DNA]</scope>
    <source>
        <strain evidence="1">S2</strain>
        <tissue evidence="1">Leaf</tissue>
    </source>
</reference>